<keyword evidence="4" id="KW-0443">Lipid metabolism</keyword>
<gene>
    <name evidence="6" type="ORF">CUN49_10175</name>
</gene>
<dbReference type="PANTHER" id="PTHR43180">
    <property type="entry name" value="3-OXOACYL-(ACYL-CARRIER-PROTEIN) REDUCTASE (AFU_ORTHOLOGUE AFUA_6G11210)"/>
    <property type="match status" value="1"/>
</dbReference>
<dbReference type="PRINTS" id="PR00080">
    <property type="entry name" value="SDRFAMILY"/>
</dbReference>
<keyword evidence="3" id="KW-0520">NAD</keyword>
<name>A0A2M8PD88_9CHLR</name>
<dbReference type="EMBL" id="PGTM01000145">
    <property type="protein sequence ID" value="PJF35514.1"/>
    <property type="molecule type" value="Genomic_DNA"/>
</dbReference>
<evidence type="ECO:0000256" key="5">
    <source>
        <dbReference type="ARBA" id="ARBA00023221"/>
    </source>
</evidence>
<evidence type="ECO:0000256" key="2">
    <source>
        <dbReference type="ARBA" id="ARBA00023002"/>
    </source>
</evidence>
<dbReference type="InterPro" id="IPR002347">
    <property type="entry name" value="SDR_fam"/>
</dbReference>
<dbReference type="SUPFAM" id="SSF51735">
    <property type="entry name" value="NAD(P)-binding Rossmann-fold domains"/>
    <property type="match status" value="1"/>
</dbReference>
<dbReference type="NCBIfam" id="NF005559">
    <property type="entry name" value="PRK07231.1"/>
    <property type="match status" value="1"/>
</dbReference>
<dbReference type="PRINTS" id="PR00081">
    <property type="entry name" value="GDHRDH"/>
</dbReference>
<comment type="similarity">
    <text evidence="1">Belongs to the short-chain dehydrogenases/reductases (SDR) family.</text>
</comment>
<dbReference type="FunFam" id="3.40.50.720:FF:000084">
    <property type="entry name" value="Short-chain dehydrogenase reductase"/>
    <property type="match status" value="1"/>
</dbReference>
<dbReference type="Pfam" id="PF13561">
    <property type="entry name" value="adh_short_C2"/>
    <property type="match status" value="1"/>
</dbReference>
<protein>
    <submittedName>
        <fullName evidence="6">Short-chain dehydrogenase</fullName>
    </submittedName>
</protein>
<dbReference type="GO" id="GO:0008202">
    <property type="term" value="P:steroid metabolic process"/>
    <property type="evidence" value="ECO:0007669"/>
    <property type="project" value="UniProtKB-KW"/>
</dbReference>
<evidence type="ECO:0000256" key="4">
    <source>
        <dbReference type="ARBA" id="ARBA00023098"/>
    </source>
</evidence>
<sequence length="248" mass="26251">MKLKDRVAIVTGAASGIGKACAEKFAAEGAKVVVADVSEKGKEVAAAINGHYIHVDVTNHESVAAMVEETVRQFGKLDIIMNNAGIDGLQAPTDESTIENWHNVMKINMDGVYYGMKYALAVMKAQKSGVVLNTASIAGMVAFPNIPPYSASKAGVIHLTKAAAIEYAQYGIRVNAICPSVVMTPLVEHFIETSEDPEATRKRFENLNPLPGIVTLEAVANAALFLVSDDSAFISGVALPIDGAYTAQ</sequence>
<dbReference type="PROSITE" id="PS00061">
    <property type="entry name" value="ADH_SHORT"/>
    <property type="match status" value="1"/>
</dbReference>
<dbReference type="Proteomes" id="UP000229681">
    <property type="component" value="Unassembled WGS sequence"/>
</dbReference>
<organism evidence="6 7">
    <name type="scientific">Candidatus Thermofonsia Clade 1 bacterium</name>
    <dbReference type="NCBI Taxonomy" id="2364210"/>
    <lineage>
        <taxon>Bacteria</taxon>
        <taxon>Bacillati</taxon>
        <taxon>Chloroflexota</taxon>
        <taxon>Candidatus Thermofontia</taxon>
        <taxon>Candidatus Thermofonsia Clade 1</taxon>
    </lineage>
</organism>
<dbReference type="Gene3D" id="3.40.50.720">
    <property type="entry name" value="NAD(P)-binding Rossmann-like Domain"/>
    <property type="match status" value="1"/>
</dbReference>
<accession>A0A2M8PD88</accession>
<dbReference type="CDD" id="cd05233">
    <property type="entry name" value="SDR_c"/>
    <property type="match status" value="1"/>
</dbReference>
<evidence type="ECO:0000313" key="7">
    <source>
        <dbReference type="Proteomes" id="UP000229681"/>
    </source>
</evidence>
<evidence type="ECO:0000313" key="6">
    <source>
        <dbReference type="EMBL" id="PJF35514.1"/>
    </source>
</evidence>
<comment type="caution">
    <text evidence="6">The sequence shown here is derived from an EMBL/GenBank/DDBJ whole genome shotgun (WGS) entry which is preliminary data.</text>
</comment>
<dbReference type="AlphaFoldDB" id="A0A2M8PD88"/>
<dbReference type="GO" id="GO:0016491">
    <property type="term" value="F:oxidoreductase activity"/>
    <property type="evidence" value="ECO:0007669"/>
    <property type="project" value="UniProtKB-KW"/>
</dbReference>
<reference evidence="6 7" key="1">
    <citation type="submission" date="2017-11" db="EMBL/GenBank/DDBJ databases">
        <title>Evolution of Phototrophy in the Chloroflexi Phylum Driven by Horizontal Gene Transfer.</title>
        <authorList>
            <person name="Ward L.M."/>
            <person name="Hemp J."/>
            <person name="Shih P.M."/>
            <person name="Mcglynn S.E."/>
            <person name="Fischer W."/>
        </authorList>
    </citation>
    <scope>NUCLEOTIDE SEQUENCE [LARGE SCALE GENOMIC DNA]</scope>
    <source>
        <strain evidence="6">JP3_13</strain>
    </source>
</reference>
<evidence type="ECO:0000256" key="3">
    <source>
        <dbReference type="ARBA" id="ARBA00023027"/>
    </source>
</evidence>
<dbReference type="InterPro" id="IPR020904">
    <property type="entry name" value="Sc_DH/Rdtase_CS"/>
</dbReference>
<evidence type="ECO:0000256" key="1">
    <source>
        <dbReference type="ARBA" id="ARBA00006484"/>
    </source>
</evidence>
<keyword evidence="2" id="KW-0560">Oxidoreductase</keyword>
<keyword evidence="5" id="KW-0753">Steroid metabolism</keyword>
<dbReference type="PANTHER" id="PTHR43180:SF28">
    <property type="entry name" value="NAD(P)-BINDING ROSSMANN-FOLD SUPERFAMILY PROTEIN"/>
    <property type="match status" value="1"/>
</dbReference>
<proteinExistence type="inferred from homology"/>
<dbReference type="InterPro" id="IPR036291">
    <property type="entry name" value="NAD(P)-bd_dom_sf"/>
</dbReference>